<accession>A0ABQ3M197</accession>
<organism evidence="1 2">
    <name type="scientific">Sphingomonas glacialis</name>
    <dbReference type="NCBI Taxonomy" id="658225"/>
    <lineage>
        <taxon>Bacteria</taxon>
        <taxon>Pseudomonadati</taxon>
        <taxon>Pseudomonadota</taxon>
        <taxon>Alphaproteobacteria</taxon>
        <taxon>Sphingomonadales</taxon>
        <taxon>Sphingomonadaceae</taxon>
        <taxon>Sphingomonas</taxon>
    </lineage>
</organism>
<comment type="caution">
    <text evidence="1">The sequence shown here is derived from an EMBL/GenBank/DDBJ whole genome shotgun (WGS) entry which is preliminary data.</text>
</comment>
<name>A0ABQ3M197_9SPHN</name>
<dbReference type="EMBL" id="BNAQ01000017">
    <property type="protein sequence ID" value="GHH26651.1"/>
    <property type="molecule type" value="Genomic_DNA"/>
</dbReference>
<keyword evidence="2" id="KW-1185">Reference proteome</keyword>
<gene>
    <name evidence="1" type="ORF">GCM10008023_41530</name>
</gene>
<sequence>MLVEVTVLGLNHGRCPLRGIAASLTDDRRPGYDIYLPGWLAARTKPIFGTLFGARIVVTLARWLIEYRTT</sequence>
<reference evidence="2" key="1">
    <citation type="journal article" date="2019" name="Int. J. Syst. Evol. Microbiol.">
        <title>The Global Catalogue of Microorganisms (GCM) 10K type strain sequencing project: providing services to taxonomists for standard genome sequencing and annotation.</title>
        <authorList>
            <consortium name="The Broad Institute Genomics Platform"/>
            <consortium name="The Broad Institute Genome Sequencing Center for Infectious Disease"/>
            <person name="Wu L."/>
            <person name="Ma J."/>
        </authorList>
    </citation>
    <scope>NUCLEOTIDE SEQUENCE [LARGE SCALE GENOMIC DNA]</scope>
    <source>
        <strain evidence="2">CGMCC 1.8957</strain>
    </source>
</reference>
<proteinExistence type="predicted"/>
<evidence type="ECO:0000313" key="2">
    <source>
        <dbReference type="Proteomes" id="UP000652430"/>
    </source>
</evidence>
<dbReference type="Proteomes" id="UP000652430">
    <property type="component" value="Unassembled WGS sequence"/>
</dbReference>
<evidence type="ECO:0000313" key="1">
    <source>
        <dbReference type="EMBL" id="GHH26651.1"/>
    </source>
</evidence>
<protein>
    <submittedName>
        <fullName evidence="1">Uncharacterized protein</fullName>
    </submittedName>
</protein>